<dbReference type="PROSITE" id="PS50011">
    <property type="entry name" value="PROTEIN_KINASE_DOM"/>
    <property type="match status" value="2"/>
</dbReference>
<evidence type="ECO:0000256" key="1">
    <source>
        <dbReference type="ARBA" id="ARBA00004479"/>
    </source>
</evidence>
<dbReference type="PANTHER" id="PTHR45974:SF266">
    <property type="entry name" value="LEUCINE-RICH REPEAT RECEPTOR PROTEIN KINASE HPCA1"/>
    <property type="match status" value="1"/>
</dbReference>
<dbReference type="Pfam" id="PF07714">
    <property type="entry name" value="PK_Tyr_Ser-Thr"/>
    <property type="match status" value="2"/>
</dbReference>
<keyword evidence="12 17" id="KW-0067">ATP-binding</keyword>
<dbReference type="PROSITE" id="PS00108">
    <property type="entry name" value="PROTEIN_KINASE_ST"/>
    <property type="match status" value="2"/>
</dbReference>
<evidence type="ECO:0000256" key="2">
    <source>
        <dbReference type="ARBA" id="ARBA00008684"/>
    </source>
</evidence>
<evidence type="ECO:0000259" key="20">
    <source>
        <dbReference type="PROSITE" id="PS50011"/>
    </source>
</evidence>
<evidence type="ECO:0000256" key="8">
    <source>
        <dbReference type="ARBA" id="ARBA00022729"/>
    </source>
</evidence>
<dbReference type="Proteomes" id="UP001634393">
    <property type="component" value="Unassembled WGS sequence"/>
</dbReference>
<evidence type="ECO:0000256" key="19">
    <source>
        <dbReference type="SAM" id="Phobius"/>
    </source>
</evidence>
<keyword evidence="10 17" id="KW-0547">Nucleotide-binding</keyword>
<dbReference type="SUPFAM" id="SSF56112">
    <property type="entry name" value="Protein kinase-like (PK-like)"/>
    <property type="match status" value="2"/>
</dbReference>
<feature type="region of interest" description="Disordered" evidence="18">
    <location>
        <begin position="1867"/>
        <end position="1899"/>
    </location>
</feature>
<dbReference type="InterPro" id="IPR013210">
    <property type="entry name" value="LRR_N_plant-typ"/>
</dbReference>
<dbReference type="InterPro" id="IPR000719">
    <property type="entry name" value="Prot_kinase_dom"/>
</dbReference>
<comment type="caution">
    <text evidence="21">The sequence shown here is derived from an EMBL/GenBank/DDBJ whole genome shotgun (WGS) entry which is preliminary data.</text>
</comment>
<keyword evidence="5" id="KW-0433">Leucine-rich repeat</keyword>
<evidence type="ECO:0000256" key="15">
    <source>
        <dbReference type="ARBA" id="ARBA00023170"/>
    </source>
</evidence>
<dbReference type="SMART" id="SM00220">
    <property type="entry name" value="S_TKc"/>
    <property type="match status" value="2"/>
</dbReference>
<dbReference type="InterPro" id="IPR008271">
    <property type="entry name" value="Ser/Thr_kinase_AS"/>
</dbReference>
<dbReference type="PROSITE" id="PS51450">
    <property type="entry name" value="LRR"/>
    <property type="match status" value="1"/>
</dbReference>
<dbReference type="FunFam" id="1.10.510.10:FF:000453">
    <property type="entry name" value="LRR receptor-like serine/threonine-protein kinase HSL2"/>
    <property type="match status" value="2"/>
</dbReference>
<keyword evidence="6" id="KW-0808">Transferase</keyword>
<dbReference type="CDD" id="cd14066">
    <property type="entry name" value="STKc_IRAK"/>
    <property type="match status" value="2"/>
</dbReference>
<feature type="domain" description="Protein kinase" evidence="20">
    <location>
        <begin position="1577"/>
        <end position="1850"/>
    </location>
</feature>
<evidence type="ECO:0000256" key="4">
    <source>
        <dbReference type="ARBA" id="ARBA00022527"/>
    </source>
</evidence>
<dbReference type="InterPro" id="IPR001245">
    <property type="entry name" value="Ser-Thr/Tyr_kinase_cat_dom"/>
</dbReference>
<keyword evidence="7 19" id="KW-0812">Transmembrane</keyword>
<sequence length="1899" mass="208830">MKSSWKMDSRILDCLMLVLIQSIGILAVTDNNDFAVLTALRSSWTNLPRNWGDGDPCDSNWEGVNCTGTRVTNLSLAGMGLVGRSISDVTSLTALQSLDLSNNVNLSAILPPSIGNLRNLSVLILIHCSFYGPIPDSIGSLQQLVYISLLGNRFTGPIPPSIGNLSLLSWLDLSDNNLNGTIPVSTETSPGLDRLLSARHFHFSRNQLSGSVPSQLFSPNMRLEHAIFDHNRFTGNLPISLGYVQRLQIIRFDGNLLEGSIPPNLSRLTNLNELYLANNNFNGNIPNLTDLINLTYFIMENTRLQGQIPVDVFTLPQLETMNLSNNNLTGTLNIGNSYRNNITLDLQNNSITNFQQSTTNYNMEVGLVGNPVCNTNGGTPSRFCSIEDPRVFIPRLSNCGAMSCRGDEVLTPTCQCSRPYTGTIHFYSVSFSNLQNVSYFNSLNGTLMSRFRADGLPVNSVIASNPVIDMYSYMQFTLQIFPSAQDSFDRRSVSRIGFLLNRQPFDIPYFGPSFFIDQPYCCFSGSNNSSHVGIIVGVTIGGFILVLMIVLAGIYAYHQKKKAKRAMDMNNPFPSWDPEKESGAVPQLHGAKWFSFEDMRKCTNNFSETNCVGVGGYGKVYKGTVATSHVVAIKRAQQGSMQGAHEFKTEIELLSRIHHKNVVSLVGFCYEQGEQMLVYEYISNGTLKDCLSGKSEFKLDWNTRLRIALDAAKGLSYLHELADPPIIHRDIKSTNILLDSHLVAKVADFGLSKLVGDTGKGYVSTQVKGTLGYMDPEYYMTQQLTEKSDVYSFGVVLLELVTGRAPIQHGKHIVRLVQEAMGDTKNLDQIIDPNLDSRAKLGGLEKLVDLAMGCVKEFSVDRPTMGEVVREIENIMEMANLEKKTVHMGFSSSSFDEKSTDESPLRSYVAEEFDESYGSFPFRVEQVLDFSQYRFRDSENLYACFLSMMIQRIYVSLLLALVQVLAIAALTNPNDYAALQALKSSWKNLPPNWVGADPCGSGWDGLSCTNNRVVSITLASIDLSGQLSDIATLEELQILDLSYNKGMTGPLPATIGDAKKLSSLILVGCGFSGRIPPSIGSLQQLVYLSLNSNNFVGDIPPSIGNLSNLYWLDLADNRLSGTIPVSSGSSPGLDMLLRAKHFHLGRNQLSGEIPPQLFSSNMTLIHLLLEGNQLSGVIPSTMGLVETLEIVRLDRNSLNGSVPDNLNNLTNMQELFLANNQLTGPLPDLTGMRLLNYVDMSNNSFDATDVPQWFSSLESLTSLIMEDTQIRGQLPVSMFNNLVQLQTVALKNNRVNGTLNIGSAFSTQLQLIDLQNNRIDSFTQRANNDVQIILVGNPICTEGGTEDYCNIRQQSNASYSTPAENCTPGPCSSDKISSPTCKCAYPYTGTLNFRAPSFSTFGNASIFVSLQNELIKSFRSRSLAVDSVALNNPTRNIDNYLVLNLQIFPSGQDYFNHSGISGIGFMLSNQTFKPPKNFGPFYFIGNSYPYIAGMNGGAHKSSTKIIIGAAVGGAVLFLLLLLAGVYAYRQKGRAERAKKKSDPFASWDPNTNSGAVPQLKGAKCFSFEELKKCTNNFSDANAIGSGGYGKVYKGTLSNGQLVAIKRAQQGSMQGGLEFKTEIELLSRVHHKNVVSLVGFCFEHGDQMLVYEYIANGTLKDSLSGRTGIRLDWMRRLRIAVGAARGLQYLHDLADPPIIHRDIKSTNVLLDERLTAKVADFGLSKPMGDAEKTHVTTQVKGTMGYLDPEYYMTNQLNEKSDVYSFGIMLLELLTSRSPIEKGKHIVRELRQAMDKTMDMYNLQGILDPIVASNAAPKSVEKLVDLALRCVQEAGSDRPYMSEVVKGIENVMELAGLNPNAESAANSANYEGVNKGSDHPYNSESNFEYSATYPSSTLEPK</sequence>
<dbReference type="FunFam" id="3.80.10.10:FF:000542">
    <property type="entry name" value="Leucine-rich repeat protein kinase family protein"/>
    <property type="match status" value="2"/>
</dbReference>
<evidence type="ECO:0000256" key="6">
    <source>
        <dbReference type="ARBA" id="ARBA00022679"/>
    </source>
</evidence>
<evidence type="ECO:0000256" key="9">
    <source>
        <dbReference type="ARBA" id="ARBA00022737"/>
    </source>
</evidence>
<dbReference type="InterPro" id="IPR001611">
    <property type="entry name" value="Leu-rich_rpt"/>
</dbReference>
<evidence type="ECO:0000313" key="21">
    <source>
        <dbReference type="EMBL" id="KAL3814579.1"/>
    </source>
</evidence>
<keyword evidence="22" id="KW-1185">Reference proteome</keyword>
<evidence type="ECO:0000256" key="7">
    <source>
        <dbReference type="ARBA" id="ARBA00022692"/>
    </source>
</evidence>
<reference evidence="21 22" key="1">
    <citation type="submission" date="2024-12" db="EMBL/GenBank/DDBJ databases">
        <title>The unique morphological basis and parallel evolutionary history of personate flowers in Penstemon.</title>
        <authorList>
            <person name="Depatie T.H."/>
            <person name="Wessinger C.A."/>
        </authorList>
    </citation>
    <scope>NUCLEOTIDE SEQUENCE [LARGE SCALE GENOMIC DNA]</scope>
    <source>
        <strain evidence="21">WTNN_2</strain>
        <tissue evidence="21">Leaf</tissue>
    </source>
</reference>
<evidence type="ECO:0000256" key="16">
    <source>
        <dbReference type="ARBA" id="ARBA00023180"/>
    </source>
</evidence>
<dbReference type="Pfam" id="PF00560">
    <property type="entry name" value="LRR_1"/>
    <property type="match status" value="2"/>
</dbReference>
<evidence type="ECO:0000256" key="10">
    <source>
        <dbReference type="ARBA" id="ARBA00022741"/>
    </source>
</evidence>
<evidence type="ECO:0000256" key="3">
    <source>
        <dbReference type="ARBA" id="ARBA00012513"/>
    </source>
</evidence>
<evidence type="ECO:0000256" key="5">
    <source>
        <dbReference type="ARBA" id="ARBA00022614"/>
    </source>
</evidence>
<dbReference type="PROSITE" id="PS00107">
    <property type="entry name" value="PROTEIN_KINASE_ATP"/>
    <property type="match status" value="2"/>
</dbReference>
<dbReference type="PANTHER" id="PTHR45974">
    <property type="entry name" value="RECEPTOR-LIKE PROTEIN 55"/>
    <property type="match status" value="1"/>
</dbReference>
<dbReference type="GO" id="GO:0005524">
    <property type="term" value="F:ATP binding"/>
    <property type="evidence" value="ECO:0007669"/>
    <property type="project" value="UniProtKB-UniRule"/>
</dbReference>
<dbReference type="EC" id="2.7.11.1" evidence="3"/>
<dbReference type="EMBL" id="JBJXBP010000008">
    <property type="protein sequence ID" value="KAL3814579.1"/>
    <property type="molecule type" value="Genomic_DNA"/>
</dbReference>
<dbReference type="GO" id="GO:0006952">
    <property type="term" value="P:defense response"/>
    <property type="evidence" value="ECO:0007669"/>
    <property type="project" value="UniProtKB-ARBA"/>
</dbReference>
<evidence type="ECO:0000256" key="11">
    <source>
        <dbReference type="ARBA" id="ARBA00022777"/>
    </source>
</evidence>
<feature type="compositionally biased region" description="Polar residues" evidence="18">
    <location>
        <begin position="1878"/>
        <end position="1899"/>
    </location>
</feature>
<dbReference type="InterPro" id="IPR032675">
    <property type="entry name" value="LRR_dom_sf"/>
</dbReference>
<dbReference type="SUPFAM" id="SSF52058">
    <property type="entry name" value="L domain-like"/>
    <property type="match status" value="2"/>
</dbReference>
<keyword evidence="14 19" id="KW-0472">Membrane</keyword>
<dbReference type="Pfam" id="PF08263">
    <property type="entry name" value="LRRNT_2"/>
    <property type="match status" value="2"/>
</dbReference>
<evidence type="ECO:0000256" key="12">
    <source>
        <dbReference type="ARBA" id="ARBA00022840"/>
    </source>
</evidence>
<evidence type="ECO:0000256" key="17">
    <source>
        <dbReference type="PROSITE-ProRule" id="PRU10141"/>
    </source>
</evidence>
<proteinExistence type="inferred from homology"/>
<feature type="transmembrane region" description="Helical" evidence="19">
    <location>
        <begin position="532"/>
        <end position="557"/>
    </location>
</feature>
<evidence type="ECO:0000313" key="22">
    <source>
        <dbReference type="Proteomes" id="UP001634393"/>
    </source>
</evidence>
<organism evidence="21 22">
    <name type="scientific">Penstemon smallii</name>
    <dbReference type="NCBI Taxonomy" id="265156"/>
    <lineage>
        <taxon>Eukaryota</taxon>
        <taxon>Viridiplantae</taxon>
        <taxon>Streptophyta</taxon>
        <taxon>Embryophyta</taxon>
        <taxon>Tracheophyta</taxon>
        <taxon>Spermatophyta</taxon>
        <taxon>Magnoliopsida</taxon>
        <taxon>eudicotyledons</taxon>
        <taxon>Gunneridae</taxon>
        <taxon>Pentapetalae</taxon>
        <taxon>asterids</taxon>
        <taxon>lamiids</taxon>
        <taxon>Lamiales</taxon>
        <taxon>Plantaginaceae</taxon>
        <taxon>Cheloneae</taxon>
        <taxon>Penstemon</taxon>
    </lineage>
</organism>
<dbReference type="Gene3D" id="3.80.10.10">
    <property type="entry name" value="Ribonuclease Inhibitor"/>
    <property type="match status" value="5"/>
</dbReference>
<comment type="similarity">
    <text evidence="2">Belongs to the protein kinase superfamily. Ser/Thr protein kinase family.</text>
</comment>
<dbReference type="FunFam" id="3.80.10.10:FF:000363">
    <property type="entry name" value="Leucine-rich repeat family protein"/>
    <property type="match status" value="2"/>
</dbReference>
<keyword evidence="9" id="KW-0677">Repeat</keyword>
<keyword evidence="8" id="KW-0732">Signal</keyword>
<dbReference type="Gene3D" id="1.10.510.10">
    <property type="entry name" value="Transferase(Phosphotransferase) domain 1"/>
    <property type="match status" value="2"/>
</dbReference>
<feature type="transmembrane region" description="Helical" evidence="19">
    <location>
        <begin position="1505"/>
        <end position="1528"/>
    </location>
</feature>
<feature type="binding site" evidence="17">
    <location>
        <position position="1605"/>
    </location>
    <ligand>
        <name>ATP</name>
        <dbReference type="ChEBI" id="CHEBI:30616"/>
    </ligand>
</feature>
<dbReference type="GO" id="GO:0051707">
    <property type="term" value="P:response to other organism"/>
    <property type="evidence" value="ECO:0007669"/>
    <property type="project" value="UniProtKB-ARBA"/>
</dbReference>
<evidence type="ECO:0000256" key="14">
    <source>
        <dbReference type="ARBA" id="ARBA00023136"/>
    </source>
</evidence>
<comment type="subcellular location">
    <subcellularLocation>
        <location evidence="1">Membrane</location>
        <topology evidence="1">Single-pass type I membrane protein</topology>
    </subcellularLocation>
</comment>
<evidence type="ECO:0000256" key="13">
    <source>
        <dbReference type="ARBA" id="ARBA00022989"/>
    </source>
</evidence>
<evidence type="ECO:0000256" key="18">
    <source>
        <dbReference type="SAM" id="MobiDB-lite"/>
    </source>
</evidence>
<dbReference type="InterPro" id="IPR017441">
    <property type="entry name" value="Protein_kinase_ATP_BS"/>
</dbReference>
<feature type="transmembrane region" description="Helical" evidence="19">
    <location>
        <begin position="953"/>
        <end position="971"/>
    </location>
</feature>
<dbReference type="GO" id="GO:0016020">
    <property type="term" value="C:membrane"/>
    <property type="evidence" value="ECO:0007669"/>
    <property type="project" value="UniProtKB-SubCell"/>
</dbReference>
<feature type="domain" description="Protein kinase" evidence="20">
    <location>
        <begin position="606"/>
        <end position="876"/>
    </location>
</feature>
<keyword evidence="4" id="KW-0723">Serine/threonine-protein kinase</keyword>
<name>A0ABD3RNP7_9LAMI</name>
<dbReference type="InterPro" id="IPR003591">
    <property type="entry name" value="Leu-rich_rpt_typical-subtyp"/>
</dbReference>
<keyword evidence="13 19" id="KW-1133">Transmembrane helix</keyword>
<dbReference type="Gene3D" id="3.30.200.20">
    <property type="entry name" value="Phosphorylase Kinase, domain 1"/>
    <property type="match status" value="2"/>
</dbReference>
<protein>
    <recommendedName>
        <fullName evidence="3">non-specific serine/threonine protein kinase</fullName>
        <ecNumber evidence="3">2.7.11.1</ecNumber>
    </recommendedName>
</protein>
<dbReference type="InterPro" id="IPR011009">
    <property type="entry name" value="Kinase-like_dom_sf"/>
</dbReference>
<dbReference type="SMART" id="SM00369">
    <property type="entry name" value="LRR_TYP"/>
    <property type="match status" value="9"/>
</dbReference>
<gene>
    <name evidence="21" type="ORF">ACJIZ3_015847</name>
</gene>
<accession>A0ABD3RNP7</accession>
<keyword evidence="11" id="KW-0418">Kinase</keyword>
<dbReference type="GO" id="GO:0004674">
    <property type="term" value="F:protein serine/threonine kinase activity"/>
    <property type="evidence" value="ECO:0007669"/>
    <property type="project" value="UniProtKB-KW"/>
</dbReference>
<dbReference type="FunFam" id="3.30.200.20:FF:000328">
    <property type="entry name" value="Leucine-rich repeat protein kinase family protein"/>
    <property type="match status" value="2"/>
</dbReference>
<keyword evidence="15" id="KW-0675">Receptor</keyword>
<feature type="binding site" evidence="17">
    <location>
        <position position="634"/>
    </location>
    <ligand>
        <name>ATP</name>
        <dbReference type="ChEBI" id="CHEBI:30616"/>
    </ligand>
</feature>
<keyword evidence="16" id="KW-0325">Glycoprotein</keyword>